<comment type="caution">
    <text evidence="2">The sequence shown here is derived from an EMBL/GenBank/DDBJ whole genome shotgun (WGS) entry which is preliminary data.</text>
</comment>
<keyword evidence="1" id="KW-0812">Transmembrane</keyword>
<dbReference type="EMBL" id="JAGSSV010000045">
    <property type="protein sequence ID" value="MBR7890291.1"/>
    <property type="molecule type" value="Genomic_DNA"/>
</dbReference>
<feature type="transmembrane region" description="Helical" evidence="1">
    <location>
        <begin position="151"/>
        <end position="177"/>
    </location>
</feature>
<evidence type="ECO:0000313" key="3">
    <source>
        <dbReference type="Proteomes" id="UP000679722"/>
    </source>
</evidence>
<evidence type="ECO:0000256" key="1">
    <source>
        <dbReference type="SAM" id="Phobius"/>
    </source>
</evidence>
<organism evidence="2 3">
    <name type="scientific">Marinomonas vulgaris</name>
    <dbReference type="NCBI Taxonomy" id="2823372"/>
    <lineage>
        <taxon>Bacteria</taxon>
        <taxon>Pseudomonadati</taxon>
        <taxon>Pseudomonadota</taxon>
        <taxon>Gammaproteobacteria</taxon>
        <taxon>Oceanospirillales</taxon>
        <taxon>Oceanospirillaceae</taxon>
        <taxon>Marinomonas</taxon>
    </lineage>
</organism>
<protein>
    <submittedName>
        <fullName evidence="2">Uncharacterized protein</fullName>
    </submittedName>
</protein>
<accession>A0ABS5HF99</accession>
<feature type="transmembrane region" description="Helical" evidence="1">
    <location>
        <begin position="21"/>
        <end position="43"/>
    </location>
</feature>
<feature type="transmembrane region" description="Helical" evidence="1">
    <location>
        <begin position="110"/>
        <end position="130"/>
    </location>
</feature>
<keyword evidence="3" id="KW-1185">Reference proteome</keyword>
<keyword evidence="1" id="KW-1133">Transmembrane helix</keyword>
<reference evidence="3" key="1">
    <citation type="submission" date="2023-07" db="EMBL/GenBank/DDBJ databases">
        <title>Marinomonas vulgaris A79, complete genome.</title>
        <authorList>
            <person name="Ying J.-J."/>
        </authorList>
    </citation>
    <scope>NUCLEOTIDE SEQUENCE [LARGE SCALE GENOMIC DNA]</scope>
    <source>
        <strain evidence="3">A79</strain>
    </source>
</reference>
<evidence type="ECO:0000313" key="2">
    <source>
        <dbReference type="EMBL" id="MBR7890291.1"/>
    </source>
</evidence>
<keyword evidence="1" id="KW-0472">Membrane</keyword>
<gene>
    <name evidence="2" type="ORF">J9B83_15460</name>
</gene>
<dbReference type="RefSeq" id="WP_211537697.1">
    <property type="nucleotide sequence ID" value="NZ_JAGSSV010000045.1"/>
</dbReference>
<dbReference type="Proteomes" id="UP000679722">
    <property type="component" value="Unassembled WGS sequence"/>
</dbReference>
<name>A0ABS5HF99_9GAMM</name>
<sequence>MAKNRTTFSISALPHDFTLFVCNHFVSTSISIVLTSVVPFLAYNYYISNALFDAAQTLGKTPQHSLFISVTYADVMISSLKLTTETVRSLEPFIDNLGNHTLERINPFRLIILILLSYLATFLFTTYDRIISYNDRRSTQNKIKSLVKTPYIIYPFIFSFITRIDSTIHLVIITMIYV</sequence>
<proteinExistence type="predicted"/>